<feature type="transmembrane region" description="Helical" evidence="1">
    <location>
        <begin position="6"/>
        <end position="24"/>
    </location>
</feature>
<comment type="caution">
    <text evidence="2">The sequence shown here is derived from an EMBL/GenBank/DDBJ whole genome shotgun (WGS) entry which is preliminary data.</text>
</comment>
<evidence type="ECO:0000256" key="1">
    <source>
        <dbReference type="SAM" id="Phobius"/>
    </source>
</evidence>
<sequence>MADWLVTPLVTVKICFWLYLVWLLRGQDEFKGFDRNVERKIQEGRYETGITGREFSNK</sequence>
<dbReference type="AlphaFoldDB" id="A0A317PVW2"/>
<evidence type="ECO:0000313" key="2">
    <source>
        <dbReference type="EMBL" id="PWW05944.1"/>
    </source>
</evidence>
<proteinExistence type="predicted"/>
<reference evidence="2 3" key="1">
    <citation type="submission" date="2018-05" db="EMBL/GenBank/DDBJ databases">
        <title>Genomic Encyclopedia of Type Strains, Phase IV (KMG-IV): sequencing the most valuable type-strain genomes for metagenomic binning, comparative biology and taxonomic classification.</title>
        <authorList>
            <person name="Goeker M."/>
        </authorList>
    </citation>
    <scope>NUCLEOTIDE SEQUENCE [LARGE SCALE GENOMIC DNA]</scope>
    <source>
        <strain evidence="2 3">DSM 19579</strain>
    </source>
</reference>
<name>A0A317PVW2_9ENTR</name>
<gene>
    <name evidence="2" type="ORF">DES37_11111</name>
</gene>
<dbReference type="EMBL" id="QGTS01000011">
    <property type="protein sequence ID" value="PWW05944.1"/>
    <property type="molecule type" value="Genomic_DNA"/>
</dbReference>
<protein>
    <submittedName>
        <fullName evidence="2">Uncharacterized protein</fullName>
    </submittedName>
</protein>
<keyword evidence="1" id="KW-0472">Membrane</keyword>
<accession>A0A317PVW2</accession>
<evidence type="ECO:0000313" key="3">
    <source>
        <dbReference type="Proteomes" id="UP000246744"/>
    </source>
</evidence>
<keyword evidence="1" id="KW-1133">Transmembrane helix</keyword>
<keyword evidence="3" id="KW-1185">Reference proteome</keyword>
<dbReference type="Proteomes" id="UP000246744">
    <property type="component" value="Unassembled WGS sequence"/>
</dbReference>
<keyword evidence="1" id="KW-0812">Transmembrane</keyword>
<organism evidence="2 3">
    <name type="scientific">Mangrovibacter plantisponsor</name>
    <dbReference type="NCBI Taxonomy" id="451513"/>
    <lineage>
        <taxon>Bacteria</taxon>
        <taxon>Pseudomonadati</taxon>
        <taxon>Pseudomonadota</taxon>
        <taxon>Gammaproteobacteria</taxon>
        <taxon>Enterobacterales</taxon>
        <taxon>Enterobacteriaceae</taxon>
        <taxon>Mangrovibacter</taxon>
    </lineage>
</organism>